<name>A0AAV7F630_ARIFI</name>
<comment type="caution">
    <text evidence="2">The sequence shown here is derived from an EMBL/GenBank/DDBJ whole genome shotgun (WGS) entry which is preliminary data.</text>
</comment>
<dbReference type="AlphaFoldDB" id="A0AAV7F630"/>
<feature type="region of interest" description="Disordered" evidence="1">
    <location>
        <begin position="25"/>
        <end position="103"/>
    </location>
</feature>
<feature type="compositionally biased region" description="Polar residues" evidence="1">
    <location>
        <begin position="45"/>
        <end position="65"/>
    </location>
</feature>
<dbReference type="Proteomes" id="UP000825729">
    <property type="component" value="Unassembled WGS sequence"/>
</dbReference>
<organism evidence="2 3">
    <name type="scientific">Aristolochia fimbriata</name>
    <name type="common">White veined hardy Dutchman's pipe vine</name>
    <dbReference type="NCBI Taxonomy" id="158543"/>
    <lineage>
        <taxon>Eukaryota</taxon>
        <taxon>Viridiplantae</taxon>
        <taxon>Streptophyta</taxon>
        <taxon>Embryophyta</taxon>
        <taxon>Tracheophyta</taxon>
        <taxon>Spermatophyta</taxon>
        <taxon>Magnoliopsida</taxon>
        <taxon>Magnoliidae</taxon>
        <taxon>Piperales</taxon>
        <taxon>Aristolochiaceae</taxon>
        <taxon>Aristolochia</taxon>
    </lineage>
</organism>
<accession>A0AAV7F630</accession>
<dbReference type="EMBL" id="JAINDJ010000003">
    <property type="protein sequence ID" value="KAG9455457.1"/>
    <property type="molecule type" value="Genomic_DNA"/>
</dbReference>
<proteinExistence type="predicted"/>
<protein>
    <submittedName>
        <fullName evidence="2">Uncharacterized protein</fullName>
    </submittedName>
</protein>
<evidence type="ECO:0000256" key="1">
    <source>
        <dbReference type="SAM" id="MobiDB-lite"/>
    </source>
</evidence>
<evidence type="ECO:0000313" key="2">
    <source>
        <dbReference type="EMBL" id="KAG9455457.1"/>
    </source>
</evidence>
<keyword evidence="3" id="KW-1185">Reference proteome</keyword>
<evidence type="ECO:0000313" key="3">
    <source>
        <dbReference type="Proteomes" id="UP000825729"/>
    </source>
</evidence>
<reference evidence="2 3" key="1">
    <citation type="submission" date="2021-07" db="EMBL/GenBank/DDBJ databases">
        <title>The Aristolochia fimbriata genome: insights into angiosperm evolution, floral development and chemical biosynthesis.</title>
        <authorList>
            <person name="Jiao Y."/>
        </authorList>
    </citation>
    <scope>NUCLEOTIDE SEQUENCE [LARGE SCALE GENOMIC DNA]</scope>
    <source>
        <strain evidence="2">IBCAS-2021</strain>
        <tissue evidence="2">Leaf</tissue>
    </source>
</reference>
<sequence length="135" mass="14673">MPKSPKSLVVLVSNSMRIDHVFLFDSRGESRRAGGGSPEVAESGAPQSIKASSPLQTPETLQSGHSRVDTPGWTLQGGHSRVDTPGWTLQGGDSRVDTPGDPSKSKKLLRLYDFVHFLPRSHRLTVTTDRVSQIL</sequence>
<gene>
    <name evidence="2" type="ORF">H6P81_008361</name>
</gene>